<feature type="signal peptide" evidence="6">
    <location>
        <begin position="1"/>
        <end position="19"/>
    </location>
</feature>
<dbReference type="GO" id="GO:0036503">
    <property type="term" value="P:ERAD pathway"/>
    <property type="evidence" value="ECO:0007669"/>
    <property type="project" value="TreeGrafter"/>
</dbReference>
<evidence type="ECO:0000256" key="6">
    <source>
        <dbReference type="SAM" id="SignalP"/>
    </source>
</evidence>
<dbReference type="EMBL" id="BTGB01000001">
    <property type="protein sequence ID" value="GMM44676.1"/>
    <property type="molecule type" value="Genomic_DNA"/>
</dbReference>
<dbReference type="Gene3D" id="3.90.550.10">
    <property type="entry name" value="Spore Coat Polysaccharide Biosynthesis Protein SpsA, Chain A"/>
    <property type="match status" value="1"/>
</dbReference>
<reference evidence="11 12" key="1">
    <citation type="journal article" date="2023" name="Elife">
        <title>Identification of key yeast species and microbe-microbe interactions impacting larval growth of Drosophila in the wild.</title>
        <authorList>
            <person name="Mure A."/>
            <person name="Sugiura Y."/>
            <person name="Maeda R."/>
            <person name="Honda K."/>
            <person name="Sakurai N."/>
            <person name="Takahashi Y."/>
            <person name="Watada M."/>
            <person name="Katoh T."/>
            <person name="Gotoh A."/>
            <person name="Gotoh Y."/>
            <person name="Taniguchi I."/>
            <person name="Nakamura K."/>
            <person name="Hayashi T."/>
            <person name="Katayama T."/>
            <person name="Uemura T."/>
            <person name="Hattori Y."/>
        </authorList>
    </citation>
    <scope>NUCLEOTIDE SEQUENCE [LARGE SCALE GENOMIC DNA]</scope>
    <source>
        <strain evidence="11 12">PK-24</strain>
    </source>
</reference>
<evidence type="ECO:0000256" key="1">
    <source>
        <dbReference type="ARBA" id="ARBA00001913"/>
    </source>
</evidence>
<dbReference type="InterPro" id="IPR040497">
    <property type="entry name" value="Glyco_transf_24"/>
</dbReference>
<evidence type="ECO:0000256" key="4">
    <source>
        <dbReference type="ARBA" id="ARBA00022824"/>
    </source>
</evidence>
<dbReference type="SUPFAM" id="SSF53448">
    <property type="entry name" value="Nucleotide-diphospho-sugar transferases"/>
    <property type="match status" value="1"/>
</dbReference>
<evidence type="ECO:0000256" key="3">
    <source>
        <dbReference type="ARBA" id="ARBA00022729"/>
    </source>
</evidence>
<evidence type="ECO:0000259" key="10">
    <source>
        <dbReference type="Pfam" id="PF18404"/>
    </source>
</evidence>
<feature type="domain" description="UGGT thioredoxin-like" evidence="7">
    <location>
        <begin position="46"/>
        <end position="239"/>
    </location>
</feature>
<dbReference type="GO" id="GO:0003980">
    <property type="term" value="F:UDP-glucose:glycoprotein glucosyltransferase activity"/>
    <property type="evidence" value="ECO:0007669"/>
    <property type="project" value="InterPro"/>
</dbReference>
<comment type="cofactor">
    <cofactor evidence="1">
        <name>Ca(2+)</name>
        <dbReference type="ChEBI" id="CHEBI:29108"/>
    </cofactor>
</comment>
<keyword evidence="3 6" id="KW-0732">Signal</keyword>
<dbReference type="Pfam" id="PF18402">
    <property type="entry name" value="Thioredoxin_14"/>
    <property type="match status" value="1"/>
</dbReference>
<dbReference type="Pfam" id="PF18404">
    <property type="entry name" value="Glyco_transf_24"/>
    <property type="match status" value="1"/>
</dbReference>
<sequence length="1450" mass="168636">MIALIWTVLSLFALQLTCAQQLDGQVSDKLPLNSIDISLEANWKNTPSELSIIESFALVNDTLYDQLVLKLLGIEADYENGEFSLIEDEDYIPITPSELYDYAISLLSNDVDKYLVNLYLSNYIATPRIQAHYDYYRSYVNETNECERDVLLREPVGIKYYCDSEAAFMLKETDNAMLFDVIKLPFDRLIGISNTGKSYIIYGDFRDNYFRKMFFNMYQFAGVGKLNLVWRYVDSNPSDDYQKLSGYAAALNLKRTDYIAIDDRGFTKEQQERLIFNNTENEIKPEQLTRDNIFEINYKDIQKVDLSKLSQLGLKFTHFINNSLDKLSTLSSIISEFPKYAYHLSELEYPDDEIMQIYSDSVESLKTYIPTGIYINGAPIPSLKTDLFEIIKSIKRELNFLKIFETIGVKTQMAKDLTIDFATYMIKLFIHPTRRYDLSEFNKTIVYLNDIEKDKRYSHFKDSKDIYKNGILNGRLPETKENIHQLIFNINILDPIQLEYVVQFTQQVHEQGIPIQIGIIPLLNTGGWNEKAVSKLFGTFHESGPQEAFNYLYMLNRFVSSNEPVTLLTFRALDFPYLDSALEDRYTKNLPNLFKTFALSKDTPAIFSNGILFDFNEIDAAIQNIFKDAKSLVDDLQNSQISSKTSLSKHLRKDSFKLRDEKLVPDEISIIKKQFLQPPTFKAFKHWQALDSLKIVKNAKRNEALVTVNLIGCFLDSAYIKQVKEVLKYSINARGVKFVIVDSYATSDFKKLLAISDINEQIKFLEKLDYSSIQDDFEVKDTLRTIKEMYGLDYKDSNDINLIIAGRQIQIDGLFLTESKFESIVKYERFIRFNSLKKLYKEYKPEINFNDEFDKFEDFAWKTSYSFFFPIDDTYLSSELPRINLSSLPESNRIEKLVNGENGLLSVIFIIDPVTEEGQELVSFIPLFENIPFISLTVHLRPTLEIEEMPINRFYKGNFNVNFTNINNHIVFSNVPEKTLFNVGLNEPQRWLVDIKQASTDLDNIKLDLTNSHIVNGVFELKNILIEGYASYLDREENEFNPPGGLPIEIHNGEISSDTNVMANFGYFQLKANPGVWDFGIKSYTKGSLVFKSIEKDIKVTIIDLDGSIIEPRFEKSWGMESINLIEPIDNKPNESLIANFYINLMTKIYEFIYPSTNNADINIFTVASGHLYERFLGIMISSVMKNTKHSVKFWFIENFMSPELKGNLPILSKEYGFEYELIMYKWPIWLRSQRERQRTIWGYKILFLDVLFPQDLNKVIFVDSDQIVRTDLKELMDIELEGAPYGYTPMGETRDEMEPFRFWKTGYWKELLNDKFKYHISALYVIDLIKFREIAAGDILRHHYQALSYDSNSLSNLDQDLPNNLQDLIKIYSLPNEWLWCETWCSDESLKDAKTIDLCNNPLTKEPKLDRARRQISEWVELDEEVSKLISNKDIKETVIDNDIEHDEL</sequence>
<accession>A0AAV5R080</accession>
<dbReference type="GO" id="GO:0018279">
    <property type="term" value="P:protein N-linked glycosylation via asparagine"/>
    <property type="evidence" value="ECO:0007669"/>
    <property type="project" value="TreeGrafter"/>
</dbReference>
<comment type="subcellular location">
    <subcellularLocation>
        <location evidence="2">Endoplasmic reticulum lumen</location>
    </subcellularLocation>
</comment>
<dbReference type="InterPro" id="IPR040693">
    <property type="entry name" value="UGGT_TRXL_1"/>
</dbReference>
<comment type="caution">
    <text evidence="11">The sequence shown here is derived from an EMBL/GenBank/DDBJ whole genome shotgun (WGS) entry which is preliminary data.</text>
</comment>
<gene>
    <name evidence="11" type="ORF">DAPK24_012510</name>
</gene>
<evidence type="ECO:0000313" key="11">
    <source>
        <dbReference type="EMBL" id="GMM44676.1"/>
    </source>
</evidence>
<dbReference type="Pfam" id="PF18400">
    <property type="entry name" value="Thioredoxin_12"/>
    <property type="match status" value="1"/>
</dbReference>
<evidence type="ECO:0000259" key="7">
    <source>
        <dbReference type="Pfam" id="PF18400"/>
    </source>
</evidence>
<dbReference type="GO" id="GO:0005788">
    <property type="term" value="C:endoplasmic reticulum lumen"/>
    <property type="evidence" value="ECO:0007669"/>
    <property type="project" value="UniProtKB-SubCell"/>
</dbReference>
<evidence type="ECO:0000259" key="9">
    <source>
        <dbReference type="Pfam" id="PF18402"/>
    </source>
</evidence>
<dbReference type="InterPro" id="IPR040694">
    <property type="entry name" value="UGGT_TRXL_2"/>
</dbReference>
<dbReference type="GO" id="GO:0051082">
    <property type="term" value="F:unfolded protein binding"/>
    <property type="evidence" value="ECO:0007669"/>
    <property type="project" value="TreeGrafter"/>
</dbReference>
<evidence type="ECO:0000259" key="8">
    <source>
        <dbReference type="Pfam" id="PF18401"/>
    </source>
</evidence>
<feature type="domain" description="Glucosyltransferase 24 catalytic" evidence="10">
    <location>
        <begin position="1162"/>
        <end position="1430"/>
    </location>
</feature>
<proteinExistence type="predicted"/>
<dbReference type="InterPro" id="IPR009448">
    <property type="entry name" value="UDP-g_GGtrans"/>
</dbReference>
<feature type="chain" id="PRO_5043484393" evidence="6">
    <location>
        <begin position="20"/>
        <end position="1450"/>
    </location>
</feature>
<evidence type="ECO:0000256" key="5">
    <source>
        <dbReference type="ARBA" id="ARBA00023180"/>
    </source>
</evidence>
<feature type="domain" description="UGGT thioredoxin-like" evidence="9">
    <location>
        <begin position="441"/>
        <end position="655"/>
    </location>
</feature>
<dbReference type="Proteomes" id="UP001378960">
    <property type="component" value="Unassembled WGS sequence"/>
</dbReference>
<keyword evidence="12" id="KW-1185">Reference proteome</keyword>
<keyword evidence="4" id="KW-0256">Endoplasmic reticulum</keyword>
<dbReference type="Pfam" id="PF18401">
    <property type="entry name" value="Thioredoxin_13"/>
    <property type="match status" value="1"/>
</dbReference>
<feature type="domain" description="UGGT thioredoxin-like" evidence="8">
    <location>
        <begin position="299"/>
        <end position="418"/>
    </location>
</feature>
<protein>
    <submittedName>
        <fullName evidence="11">Kre5 protein</fullName>
    </submittedName>
</protein>
<dbReference type="InterPro" id="IPR040692">
    <property type="entry name" value="UGGT_TRXL_3"/>
</dbReference>
<keyword evidence="5" id="KW-0325">Glycoprotein</keyword>
<name>A0AAV5R080_PICKL</name>
<dbReference type="CDD" id="cd06432">
    <property type="entry name" value="GT8_HUGT1_C_like"/>
    <property type="match status" value="1"/>
</dbReference>
<dbReference type="Pfam" id="PF06427">
    <property type="entry name" value="UDP-g_GGTase"/>
    <property type="match status" value="1"/>
</dbReference>
<organism evidence="11 12">
    <name type="scientific">Pichia kluyveri</name>
    <name type="common">Yeast</name>
    <dbReference type="NCBI Taxonomy" id="36015"/>
    <lineage>
        <taxon>Eukaryota</taxon>
        <taxon>Fungi</taxon>
        <taxon>Dikarya</taxon>
        <taxon>Ascomycota</taxon>
        <taxon>Saccharomycotina</taxon>
        <taxon>Pichiomycetes</taxon>
        <taxon>Pichiales</taxon>
        <taxon>Pichiaceae</taxon>
        <taxon>Pichia</taxon>
    </lineage>
</organism>
<dbReference type="PANTHER" id="PTHR11226:SF0">
    <property type="entry name" value="UDP-GLUCOSE:GLYCOPROTEIN GLUCOSYLTRANSFERASE"/>
    <property type="match status" value="1"/>
</dbReference>
<evidence type="ECO:0000256" key="2">
    <source>
        <dbReference type="ARBA" id="ARBA00004319"/>
    </source>
</evidence>
<evidence type="ECO:0000313" key="12">
    <source>
        <dbReference type="Proteomes" id="UP001378960"/>
    </source>
</evidence>
<dbReference type="PANTHER" id="PTHR11226">
    <property type="entry name" value="UDP-GLUCOSE GLYCOPROTEIN:GLUCOSYLTRANSFERASE"/>
    <property type="match status" value="1"/>
</dbReference>
<dbReference type="InterPro" id="IPR029044">
    <property type="entry name" value="Nucleotide-diphossugar_trans"/>
</dbReference>